<dbReference type="STRING" id="1353158.SAMN04488587_0102"/>
<dbReference type="RefSeq" id="WP_091687999.1">
    <property type="nucleotide sequence ID" value="NZ_CAAGSJ010000004.1"/>
</dbReference>
<reference evidence="2" key="1">
    <citation type="submission" date="2016-10" db="EMBL/GenBank/DDBJ databases">
        <authorList>
            <person name="Varghese N."/>
            <person name="Submissions S."/>
        </authorList>
    </citation>
    <scope>NUCLEOTIDE SEQUENCE [LARGE SCALE GENOMIC DNA]</scope>
    <source>
        <strain evidence="2">SLH 33</strain>
    </source>
</reference>
<dbReference type="AlphaFoldDB" id="A0A1H9Y0Q0"/>
<accession>A0A1H9Y0Q0</accession>
<dbReference type="Proteomes" id="UP000243338">
    <property type="component" value="Unassembled WGS sequence"/>
</dbReference>
<proteinExistence type="predicted"/>
<evidence type="ECO:0000313" key="2">
    <source>
        <dbReference type="Proteomes" id="UP000243338"/>
    </source>
</evidence>
<sequence length="247" mass="28309">MDQKTFNKVRVAGLVINEIEDLAPKMYPYVEFVKNEDESEGKYSVTPLSGEGLEMHEMLQNKYQKWYACVLELLEQYYPEKAEEFTQAYENAIPYVTLECKPRVPNSCKMQFEFVKYLTAQKTILSHLFSRISTMEITESEPDTIESEDVGITGGEISLEMKALLFKQAIKPVLDEEIQKFMDKLAQEECALSEVTDLSEDIIASDAADIEQIKTKCARLQQTCRKDALCTENIKQLAPLFNIISRL</sequence>
<organism evidence="1 2">
    <name type="scientific">Methanococcoides vulcani</name>
    <dbReference type="NCBI Taxonomy" id="1353158"/>
    <lineage>
        <taxon>Archaea</taxon>
        <taxon>Methanobacteriati</taxon>
        <taxon>Methanobacteriota</taxon>
        <taxon>Stenosarchaea group</taxon>
        <taxon>Methanomicrobia</taxon>
        <taxon>Methanosarcinales</taxon>
        <taxon>Methanosarcinaceae</taxon>
        <taxon>Methanococcoides</taxon>
    </lineage>
</organism>
<evidence type="ECO:0000313" key="1">
    <source>
        <dbReference type="EMBL" id="SES62298.1"/>
    </source>
</evidence>
<keyword evidence="2" id="KW-1185">Reference proteome</keyword>
<gene>
    <name evidence="1" type="ORF">SAMN04488587_0102</name>
</gene>
<dbReference type="EMBL" id="FOHQ01000001">
    <property type="protein sequence ID" value="SES62298.1"/>
    <property type="molecule type" value="Genomic_DNA"/>
</dbReference>
<protein>
    <submittedName>
        <fullName evidence="1">Uncharacterized protein</fullName>
    </submittedName>
</protein>
<name>A0A1H9Y0Q0_9EURY</name>
<dbReference type="OrthoDB" id="141054at2157"/>